<protein>
    <submittedName>
        <fullName evidence="3">YggT family protein</fullName>
    </submittedName>
</protein>
<sequence>MEFVVKLVDVAFEVYAILILVRVVLSWIRHNPYHPVIRFIYDMTDPYLNIFRRLIPPVGVVDFSPVVAFFVLELIRALVLRLLVGVISLF</sequence>
<comment type="similarity">
    <text evidence="1">Belongs to the YggT family.</text>
</comment>
<dbReference type="EMBL" id="RKRE01000003">
    <property type="protein sequence ID" value="RPF42985.1"/>
    <property type="molecule type" value="Genomic_DNA"/>
</dbReference>
<dbReference type="InterPro" id="IPR003425">
    <property type="entry name" value="CCB3/YggT"/>
</dbReference>
<dbReference type="PANTHER" id="PTHR33219:SF14">
    <property type="entry name" value="PROTEIN COFACTOR ASSEMBLY OF COMPLEX C SUBUNIT B CCB3, CHLOROPLASTIC-RELATED"/>
    <property type="match status" value="1"/>
</dbReference>
<dbReference type="PANTHER" id="PTHR33219">
    <property type="entry name" value="YLMG HOMOLOG PROTEIN 2, CHLOROPLASTIC"/>
    <property type="match status" value="1"/>
</dbReference>
<evidence type="ECO:0000256" key="1">
    <source>
        <dbReference type="ARBA" id="ARBA00010894"/>
    </source>
</evidence>
<organism evidence="3 4">
    <name type="scientific">Thermodesulfitimonas autotrophica</name>
    <dbReference type="NCBI Taxonomy" id="1894989"/>
    <lineage>
        <taxon>Bacteria</taxon>
        <taxon>Bacillati</taxon>
        <taxon>Bacillota</taxon>
        <taxon>Clostridia</taxon>
        <taxon>Thermoanaerobacterales</taxon>
        <taxon>Thermoanaerobacteraceae</taxon>
        <taxon>Thermodesulfitimonas</taxon>
    </lineage>
</organism>
<proteinExistence type="inferred from homology"/>
<comment type="caution">
    <text evidence="3">The sequence shown here is derived from an EMBL/GenBank/DDBJ whole genome shotgun (WGS) entry which is preliminary data.</text>
</comment>
<gene>
    <name evidence="3" type="ORF">EDD75_2103</name>
</gene>
<keyword evidence="4" id="KW-1185">Reference proteome</keyword>
<evidence type="ECO:0000256" key="2">
    <source>
        <dbReference type="SAM" id="Phobius"/>
    </source>
</evidence>
<dbReference type="Proteomes" id="UP000282654">
    <property type="component" value="Unassembled WGS sequence"/>
</dbReference>
<evidence type="ECO:0000313" key="4">
    <source>
        <dbReference type="Proteomes" id="UP000282654"/>
    </source>
</evidence>
<name>A0A3N5BBA9_9THEO</name>
<feature type="transmembrane region" description="Helical" evidence="2">
    <location>
        <begin position="7"/>
        <end position="28"/>
    </location>
</feature>
<dbReference type="GO" id="GO:0016020">
    <property type="term" value="C:membrane"/>
    <property type="evidence" value="ECO:0007669"/>
    <property type="project" value="InterPro"/>
</dbReference>
<keyword evidence="2" id="KW-0812">Transmembrane</keyword>
<dbReference type="RefSeq" id="WP_123931764.1">
    <property type="nucleotide sequence ID" value="NZ_RKRE01000003.1"/>
</dbReference>
<dbReference type="AlphaFoldDB" id="A0A3N5BBA9"/>
<dbReference type="Pfam" id="PF02325">
    <property type="entry name" value="CCB3_YggT"/>
    <property type="match status" value="1"/>
</dbReference>
<keyword evidence="2" id="KW-0472">Membrane</keyword>
<accession>A0A3N5BBA9</accession>
<reference evidence="3 4" key="1">
    <citation type="submission" date="2018-11" db="EMBL/GenBank/DDBJ databases">
        <title>Genomic Encyclopedia of Type Strains, Phase IV (KMG-IV): sequencing the most valuable type-strain genomes for metagenomic binning, comparative biology and taxonomic classification.</title>
        <authorList>
            <person name="Goeker M."/>
        </authorList>
    </citation>
    <scope>NUCLEOTIDE SEQUENCE [LARGE SCALE GENOMIC DNA]</scope>
    <source>
        <strain evidence="3 4">DSM 102936</strain>
    </source>
</reference>
<keyword evidence="2" id="KW-1133">Transmembrane helix</keyword>
<evidence type="ECO:0000313" key="3">
    <source>
        <dbReference type="EMBL" id="RPF42985.1"/>
    </source>
</evidence>
<dbReference type="OrthoDB" id="283553at2"/>